<feature type="region of interest" description="Disordered" evidence="1">
    <location>
        <begin position="420"/>
        <end position="441"/>
    </location>
</feature>
<dbReference type="EMBL" id="KI912115">
    <property type="protein sequence ID" value="ETS78535.1"/>
    <property type="molecule type" value="Genomic_DNA"/>
</dbReference>
<dbReference type="HOGENOM" id="CLU_000288_125_8_1"/>
<dbReference type="InterPro" id="IPR041617">
    <property type="entry name" value="TPR_MalT"/>
</dbReference>
<dbReference type="Gene3D" id="3.40.50.300">
    <property type="entry name" value="P-loop containing nucleotide triphosphate hydrolases"/>
    <property type="match status" value="1"/>
</dbReference>
<dbReference type="OrthoDB" id="20872at2759"/>
<organism evidence="4 5">
    <name type="scientific">Pestalotiopsis fici (strain W106-1 / CGMCC3.15140)</name>
    <dbReference type="NCBI Taxonomy" id="1229662"/>
    <lineage>
        <taxon>Eukaryota</taxon>
        <taxon>Fungi</taxon>
        <taxon>Dikarya</taxon>
        <taxon>Ascomycota</taxon>
        <taxon>Pezizomycotina</taxon>
        <taxon>Sordariomycetes</taxon>
        <taxon>Xylariomycetidae</taxon>
        <taxon>Amphisphaeriales</taxon>
        <taxon>Sporocadaceae</taxon>
        <taxon>Pestalotiopsis</taxon>
    </lineage>
</organism>
<protein>
    <submittedName>
        <fullName evidence="4">Uncharacterized protein</fullName>
    </submittedName>
</protein>
<dbReference type="PANTHER" id="PTHR46082:SF6">
    <property type="entry name" value="AAA+ ATPASE DOMAIN-CONTAINING PROTEIN-RELATED"/>
    <property type="match status" value="1"/>
</dbReference>
<dbReference type="Pfam" id="PF25000">
    <property type="entry name" value="DUF7779"/>
    <property type="match status" value="1"/>
</dbReference>
<dbReference type="Pfam" id="PF17874">
    <property type="entry name" value="TPR_MalT"/>
    <property type="match status" value="1"/>
</dbReference>
<name>W3WXG1_PESFW</name>
<dbReference type="RefSeq" id="XP_007837369.1">
    <property type="nucleotide sequence ID" value="XM_007839178.1"/>
</dbReference>
<dbReference type="InterPro" id="IPR053137">
    <property type="entry name" value="NLR-like"/>
</dbReference>
<sequence length="899" mass="101096">MASAISFADGNSGLQAGMIHGAVSTTFHQHHYATPERPETPPKPSIIIPFARDKDFVRPGTILDQVQEACAKPDARVALVGLGGIGKSQIAIEYAYQVRDRSPDTWVFWVHASNAARYEQSIRDIADHVKITGRQDPQCNIFQLLCNWLRSDKSGKWTIILDNVDDAGFLVAAPSQSPDVQSDSRDNVASSTSPSAAPLISYLPHSSSGSILITSRYRDTAQSIVEDHDIVAVEPMSQQDAVALVQQKLEDLNDQEDTTTNAGELVSALEYMPLAIVQATSYIRHRAPRCSLKQYIKKLQESEEKKMGLLDEDGGRLRRDSEANNSIILTWQISFDHLYENEPRAADLLSLMSFCDRQGIPDSLLRGPGKHLSRVKMKEGESEERKSQQEETSIHRPKLKHWCCIWPACLDRNRESRQCKTQQENETREHTKTSSDHRDLSFKSDEDFEEAISSLRDYSFISSNKNGTSLEMHRLVQLSMRRWLETQGRKEEWQQNFVNRLCSHLPDGEYKNWPVWKILFPHAKAAARLWSEEDTSPIALATILHQASGYLYKICAFNEAEQMSMAALDIRIKLLGREHKDSLFAMNTLGLIRISQGRLEEAEELQTEVVRILNAKGRVTDLATTIAMNNLAMLFADRGLYEDAEKILTEIIMVAREFGRTDSTHTRVFIRNLSKIHLSQGRLDDAEKFLMKAIEDQKASSGITDIHTLVDESLLMSVYNSQGHHQKAERLGVESVENCKEKLGVRHFTTLNCMLELALAHLSQGHLDEAERLALETLNAHRSRSGADHPNTLRSSMVVARIYCAQGQTEIAEKLALDVMETWKARSGAQHPGTLFAMRHLASIWYERGYHVKAKSLLRTCLRSTTEASGSPNLQTILIAKQLSAWEAQSVSASSDLSD</sequence>
<dbReference type="AlphaFoldDB" id="W3WXG1"/>
<dbReference type="SUPFAM" id="SSF48452">
    <property type="entry name" value="TPR-like"/>
    <property type="match status" value="2"/>
</dbReference>
<dbReference type="InterPro" id="IPR027417">
    <property type="entry name" value="P-loop_NTPase"/>
</dbReference>
<gene>
    <name evidence="4" type="ORF">PFICI_10597</name>
</gene>
<dbReference type="Gene3D" id="1.25.40.10">
    <property type="entry name" value="Tetratricopeptide repeat domain"/>
    <property type="match status" value="2"/>
</dbReference>
<feature type="region of interest" description="Disordered" evidence="1">
    <location>
        <begin position="365"/>
        <end position="393"/>
    </location>
</feature>
<proteinExistence type="predicted"/>
<feature type="compositionally biased region" description="Basic and acidic residues" evidence="1">
    <location>
        <begin position="376"/>
        <end position="393"/>
    </location>
</feature>
<dbReference type="InterPro" id="IPR011990">
    <property type="entry name" value="TPR-like_helical_dom_sf"/>
</dbReference>
<feature type="domain" description="MalT-like TPR region" evidence="2">
    <location>
        <begin position="530"/>
        <end position="817"/>
    </location>
</feature>
<feature type="domain" description="DUF7779" evidence="3">
    <location>
        <begin position="431"/>
        <end position="486"/>
    </location>
</feature>
<dbReference type="GeneID" id="19275610"/>
<accession>W3WXG1</accession>
<feature type="region of interest" description="Disordered" evidence="1">
    <location>
        <begin position="175"/>
        <end position="195"/>
    </location>
</feature>
<dbReference type="PANTHER" id="PTHR46082">
    <property type="entry name" value="ATP/GTP-BINDING PROTEIN-RELATED"/>
    <property type="match status" value="1"/>
</dbReference>
<evidence type="ECO:0000256" key="1">
    <source>
        <dbReference type="SAM" id="MobiDB-lite"/>
    </source>
</evidence>
<evidence type="ECO:0000259" key="3">
    <source>
        <dbReference type="Pfam" id="PF25000"/>
    </source>
</evidence>
<dbReference type="KEGG" id="pfy:PFICI_10597"/>
<evidence type="ECO:0000259" key="2">
    <source>
        <dbReference type="Pfam" id="PF17874"/>
    </source>
</evidence>
<evidence type="ECO:0000313" key="5">
    <source>
        <dbReference type="Proteomes" id="UP000030651"/>
    </source>
</evidence>
<evidence type="ECO:0000313" key="4">
    <source>
        <dbReference type="EMBL" id="ETS78535.1"/>
    </source>
</evidence>
<reference evidence="5" key="1">
    <citation type="journal article" date="2015" name="BMC Genomics">
        <title>Genomic and transcriptomic analysis of the endophytic fungus Pestalotiopsis fici reveals its lifestyle and high potential for synthesis of natural products.</title>
        <authorList>
            <person name="Wang X."/>
            <person name="Zhang X."/>
            <person name="Liu L."/>
            <person name="Xiang M."/>
            <person name="Wang W."/>
            <person name="Sun X."/>
            <person name="Che Y."/>
            <person name="Guo L."/>
            <person name="Liu G."/>
            <person name="Guo L."/>
            <person name="Wang C."/>
            <person name="Yin W.B."/>
            <person name="Stadler M."/>
            <person name="Zhang X."/>
            <person name="Liu X."/>
        </authorList>
    </citation>
    <scope>NUCLEOTIDE SEQUENCE [LARGE SCALE GENOMIC DNA]</scope>
    <source>
        <strain evidence="5">W106-1 / CGMCC3.15140</strain>
    </source>
</reference>
<dbReference type="InterPro" id="IPR056681">
    <property type="entry name" value="DUF7779"/>
</dbReference>
<keyword evidence="5" id="KW-1185">Reference proteome</keyword>
<dbReference type="SUPFAM" id="SSF52540">
    <property type="entry name" value="P-loop containing nucleoside triphosphate hydrolases"/>
    <property type="match status" value="1"/>
</dbReference>
<dbReference type="STRING" id="1229662.W3WXG1"/>
<dbReference type="eggNOG" id="KOG1840">
    <property type="taxonomic scope" value="Eukaryota"/>
</dbReference>
<dbReference type="Proteomes" id="UP000030651">
    <property type="component" value="Unassembled WGS sequence"/>
</dbReference>
<dbReference type="InParanoid" id="W3WXG1"/>